<feature type="transmembrane region" description="Helical" evidence="7">
    <location>
        <begin position="145"/>
        <end position="164"/>
    </location>
</feature>
<keyword evidence="3 7" id="KW-0812">Transmembrane</keyword>
<feature type="transmembrane region" description="Helical" evidence="7">
    <location>
        <begin position="311"/>
        <end position="333"/>
    </location>
</feature>
<feature type="region of interest" description="Disordered" evidence="6">
    <location>
        <begin position="617"/>
        <end position="637"/>
    </location>
</feature>
<feature type="transmembrane region" description="Helical" evidence="7">
    <location>
        <begin position="192"/>
        <end position="216"/>
    </location>
</feature>
<reference evidence="8 9" key="1">
    <citation type="submission" date="2019-01" db="EMBL/GenBank/DDBJ databases">
        <title>Genomic insights into a novel species Rhodoferax sp.</title>
        <authorList>
            <person name="Jin L."/>
        </authorList>
    </citation>
    <scope>NUCLEOTIDE SEQUENCE [LARGE SCALE GENOMIC DNA]</scope>
    <source>
        <strain evidence="8 9">CHu59-6-5</strain>
    </source>
</reference>
<dbReference type="GO" id="GO:0015658">
    <property type="term" value="F:branched-chain amino acid transmembrane transporter activity"/>
    <property type="evidence" value="ECO:0007669"/>
    <property type="project" value="InterPro"/>
</dbReference>
<sequence>MFDFSPNALFGQLLLGLMNGSFYALLSLGLAVIFGMLNIVNFAHGAQYMLGAFAAVALGRLGLGYWWALLLAPLAVGIVGLLTERLFLRRVANLNHLYGMLLIYGLTLVIQGAMQSTFGASSLQYSAPEHFSGGIRLPFLFLPYYRLWVVLFSLAVCGGTWYVIERTRIGAYLRAATENPTIVRTFGINVPLLITLTYCFGVGLAGLAGVLAAPIYQVRPMMGADLLIIVFAVVVIGGMGSILGSIVMGFGLGLLEGLVSFIYPQASTTAVFLVMVLVLIVRPAGLFGWVVSGPADAIENEDTSDVTPRGVLVFCGLALLVVAVAPLFVFPYVLMQAMCLAIYALSVGFLIGYVGLLSFGHAMFLGAGSYAAAHLATAWGVPSDLAMLVGVVAAAVLAYAVGLIALRRQGIYFAMITLAIAQMLYFAAMQAPFTHGEDGIQKVPQTDLLGFLPLSNPKVLYVVVSAVFVLAILALARIVNSPFGEVLRAVRDNEARAVSLGYNAGRYKLVAFVISGALAGLAGAMKAIVSQSANLSDMHWSMSGEALLMALIGGIGSLYGPVVGAFIVFAIVYYFASLGEWVVVVQGVVFVACVMLFRRGLVGEALAWWQARRARRGPTDGVTGLGGQGRQVNPSSE</sequence>
<name>A0A515DDX9_9BURK</name>
<protein>
    <submittedName>
        <fullName evidence="8">Branched-chain amino acid ABC transporter permease</fullName>
    </submittedName>
</protein>
<feature type="transmembrane region" description="Helical" evidence="7">
    <location>
        <begin position="340"/>
        <end position="365"/>
    </location>
</feature>
<keyword evidence="5 7" id="KW-0472">Membrane</keyword>
<feature type="transmembrane region" description="Helical" evidence="7">
    <location>
        <begin position="411"/>
        <end position="428"/>
    </location>
</feature>
<evidence type="ECO:0000256" key="1">
    <source>
        <dbReference type="ARBA" id="ARBA00004651"/>
    </source>
</evidence>
<feature type="transmembrane region" description="Helical" evidence="7">
    <location>
        <begin position="385"/>
        <end position="406"/>
    </location>
</feature>
<evidence type="ECO:0000256" key="3">
    <source>
        <dbReference type="ARBA" id="ARBA00022692"/>
    </source>
</evidence>
<dbReference type="Proteomes" id="UP000316798">
    <property type="component" value="Chromosome"/>
</dbReference>
<evidence type="ECO:0000256" key="6">
    <source>
        <dbReference type="SAM" id="MobiDB-lite"/>
    </source>
</evidence>
<dbReference type="GO" id="GO:0005886">
    <property type="term" value="C:plasma membrane"/>
    <property type="evidence" value="ECO:0007669"/>
    <property type="project" value="UniProtKB-SubCell"/>
</dbReference>
<dbReference type="AlphaFoldDB" id="A0A515DDX9"/>
<feature type="transmembrane region" description="Helical" evidence="7">
    <location>
        <begin position="228"/>
        <end position="255"/>
    </location>
</feature>
<evidence type="ECO:0000256" key="4">
    <source>
        <dbReference type="ARBA" id="ARBA00022989"/>
    </source>
</evidence>
<evidence type="ECO:0000256" key="5">
    <source>
        <dbReference type="ARBA" id="ARBA00023136"/>
    </source>
</evidence>
<feature type="transmembrane region" description="Helical" evidence="7">
    <location>
        <begin position="581"/>
        <end position="601"/>
    </location>
</feature>
<dbReference type="PANTHER" id="PTHR30482:SF17">
    <property type="entry name" value="ABC TRANSPORTER ATP-BINDING PROTEIN"/>
    <property type="match status" value="1"/>
</dbReference>
<dbReference type="InterPro" id="IPR001851">
    <property type="entry name" value="ABC_transp_permease"/>
</dbReference>
<organism evidence="8 9">
    <name type="scientific">Rhodoferax sediminis</name>
    <dbReference type="NCBI Taxonomy" id="2509614"/>
    <lineage>
        <taxon>Bacteria</taxon>
        <taxon>Pseudomonadati</taxon>
        <taxon>Pseudomonadota</taxon>
        <taxon>Betaproteobacteria</taxon>
        <taxon>Burkholderiales</taxon>
        <taxon>Comamonadaceae</taxon>
        <taxon>Rhodoferax</taxon>
    </lineage>
</organism>
<dbReference type="KEGG" id="rhf:EUB48_15955"/>
<feature type="transmembrane region" description="Helical" evidence="7">
    <location>
        <begin position="63"/>
        <end position="82"/>
    </location>
</feature>
<keyword evidence="2" id="KW-1003">Cell membrane</keyword>
<accession>A0A515DDX9</accession>
<dbReference type="OrthoDB" id="9115388at2"/>
<dbReference type="EMBL" id="CP035503">
    <property type="protein sequence ID" value="QDL38616.1"/>
    <property type="molecule type" value="Genomic_DNA"/>
</dbReference>
<feature type="transmembrane region" description="Helical" evidence="7">
    <location>
        <begin position="549"/>
        <end position="574"/>
    </location>
</feature>
<dbReference type="CDD" id="cd06581">
    <property type="entry name" value="TM_PBP1_LivM_like"/>
    <property type="match status" value="1"/>
</dbReference>
<dbReference type="RefSeq" id="WP_142820056.1">
    <property type="nucleotide sequence ID" value="NZ_CP035503.1"/>
</dbReference>
<feature type="transmembrane region" description="Helical" evidence="7">
    <location>
        <begin position="267"/>
        <end position="291"/>
    </location>
</feature>
<feature type="transmembrane region" description="Helical" evidence="7">
    <location>
        <begin position="509"/>
        <end position="529"/>
    </location>
</feature>
<feature type="transmembrane region" description="Helical" evidence="7">
    <location>
        <begin position="94"/>
        <end position="114"/>
    </location>
</feature>
<evidence type="ECO:0000313" key="9">
    <source>
        <dbReference type="Proteomes" id="UP000316798"/>
    </source>
</evidence>
<comment type="subcellular location">
    <subcellularLocation>
        <location evidence="1">Cell membrane</location>
        <topology evidence="1">Multi-pass membrane protein</topology>
    </subcellularLocation>
</comment>
<gene>
    <name evidence="8" type="ORF">EUB48_15955</name>
</gene>
<evidence type="ECO:0000313" key="8">
    <source>
        <dbReference type="EMBL" id="QDL38616.1"/>
    </source>
</evidence>
<dbReference type="InterPro" id="IPR043428">
    <property type="entry name" value="LivM-like"/>
</dbReference>
<dbReference type="CDD" id="cd06582">
    <property type="entry name" value="TM_PBP1_LivH_like"/>
    <property type="match status" value="1"/>
</dbReference>
<evidence type="ECO:0000256" key="7">
    <source>
        <dbReference type="SAM" id="Phobius"/>
    </source>
</evidence>
<keyword evidence="9" id="KW-1185">Reference proteome</keyword>
<evidence type="ECO:0000256" key="2">
    <source>
        <dbReference type="ARBA" id="ARBA00022475"/>
    </source>
</evidence>
<proteinExistence type="predicted"/>
<keyword evidence="4 7" id="KW-1133">Transmembrane helix</keyword>
<dbReference type="PANTHER" id="PTHR30482">
    <property type="entry name" value="HIGH-AFFINITY BRANCHED-CHAIN AMINO ACID TRANSPORT SYSTEM PERMEASE"/>
    <property type="match status" value="1"/>
</dbReference>
<feature type="transmembrane region" description="Helical" evidence="7">
    <location>
        <begin position="459"/>
        <end position="479"/>
    </location>
</feature>
<dbReference type="Pfam" id="PF02653">
    <property type="entry name" value="BPD_transp_2"/>
    <property type="match status" value="2"/>
</dbReference>
<feature type="transmembrane region" description="Helical" evidence="7">
    <location>
        <begin position="21"/>
        <end position="43"/>
    </location>
</feature>